<feature type="domain" description="Integrase catalytic" evidence="2">
    <location>
        <begin position="259"/>
        <end position="459"/>
    </location>
</feature>
<dbReference type="InterPro" id="IPR015378">
    <property type="entry name" value="Transposase-like_Mu_C"/>
</dbReference>
<proteinExistence type="predicted"/>
<dbReference type="PANTHER" id="PTHR35004:SF6">
    <property type="entry name" value="TRANSPOSASE"/>
    <property type="match status" value="1"/>
</dbReference>
<reference evidence="3 4" key="1">
    <citation type="submission" date="2020-11" db="EMBL/GenBank/DDBJ databases">
        <title>Insectihabitans protaetiae gen. nov. sp. nov. and Insectihabitans allomyrinae sp. nov., isolated from larvae of Protaetia brevitarsis seulensis and Allomyrina dichotoma, respectively.</title>
        <authorList>
            <person name="Lee S.D."/>
            <person name="Byeon Y.-S."/>
            <person name="Kim S.-M."/>
            <person name="Yang H.L."/>
            <person name="Kim I.S."/>
        </authorList>
    </citation>
    <scope>NUCLEOTIDE SEQUENCE [LARGE SCALE GENOMIC DNA]</scope>
    <source>
        <strain evidence="3 4">BWR-B9</strain>
    </source>
</reference>
<sequence>MKTSYLHTGLRLTLDNEQYRIIRIIENGIVTLERSNDLALIQRTKTELLSLLTAGKLSFIDGSSHPNNKQKEAISGGLLRFSEKEQSLILKRYHYIQHVISQLGDKPTRKNLKETISQLPEAVHQGKPPSDMTLYRWWKRWVDSGNDINSLALRNHSPDRIKISKFGPSFEKLYLQVIDNIYLTREGNSIQNTYDELCSQITHFNQINLEQINIPCRATFYAMLRQFDQYEVMSAREGKRAAENHFRAVGNGVITKFILERAEIDHTILDIMVINEKTGLAEGRPTLTFILDVQSRMPLGAYIGFEPPSELSVMRALRNAILPKDFIKQDYPAIENDWLVYGIPSTLVCDNGLEFHSKQLRRMCAELNIELIFCPKQQPHYKGHVERFFGTLNRQVCHRLSGTTFSNIRARGDYESEKLASITLTELQGIIYHWLIDIYCQSPHKGLDSTPAIEWQKGLKLIEPLLPESKENLDIILTRKYERTLSHEGIQFKNLFYNSPEVRLLRIRQGHRTKANIRIDLEDLGHIWLYNQHSYAYVKIPCVQSEYAANLSLRQHEKIIALLKEKKKFLTNTHSLLEAKSKLQVLISKANHDKSLRKRTKAARIGNIKNTPKGPLLSPIQADISFDELDEIPVFKVSNKDEK</sequence>
<evidence type="ECO:0000256" key="1">
    <source>
        <dbReference type="SAM" id="Coils"/>
    </source>
</evidence>
<keyword evidence="4" id="KW-1185">Reference proteome</keyword>
<organism evidence="3 4">
    <name type="scientific">Limnobaculum allomyrinae</name>
    <dbReference type="NCBI Taxonomy" id="2791986"/>
    <lineage>
        <taxon>Bacteria</taxon>
        <taxon>Pseudomonadati</taxon>
        <taxon>Pseudomonadota</taxon>
        <taxon>Gammaproteobacteria</taxon>
        <taxon>Enterobacterales</taxon>
        <taxon>Budviciaceae</taxon>
        <taxon>Limnobaculum</taxon>
    </lineage>
</organism>
<comment type="caution">
    <text evidence="3">The sequence shown here is derived from an EMBL/GenBank/DDBJ whole genome shotgun (WGS) entry which is preliminary data.</text>
</comment>
<name>A0ABS1IQA4_9GAMM</name>
<evidence type="ECO:0000313" key="3">
    <source>
        <dbReference type="EMBL" id="MBK5143731.1"/>
    </source>
</evidence>
<dbReference type="Proteomes" id="UP001296921">
    <property type="component" value="Unassembled WGS sequence"/>
</dbReference>
<evidence type="ECO:0000313" key="4">
    <source>
        <dbReference type="Proteomes" id="UP001296921"/>
    </source>
</evidence>
<gene>
    <name evidence="3" type="ORF">I2494_08380</name>
</gene>
<dbReference type="EMBL" id="JADRCR010000003">
    <property type="protein sequence ID" value="MBK5143731.1"/>
    <property type="molecule type" value="Genomic_DNA"/>
</dbReference>
<evidence type="ECO:0000259" key="2">
    <source>
        <dbReference type="PROSITE" id="PS50994"/>
    </source>
</evidence>
<dbReference type="InterPro" id="IPR001584">
    <property type="entry name" value="Integrase_cat-core"/>
</dbReference>
<accession>A0ABS1IQA4</accession>
<protein>
    <submittedName>
        <fullName evidence="3">DDE-type integrase/transposase/recombinase</fullName>
    </submittedName>
</protein>
<feature type="coiled-coil region" evidence="1">
    <location>
        <begin position="553"/>
        <end position="580"/>
    </location>
</feature>
<dbReference type="Pfam" id="PF09299">
    <property type="entry name" value="Mu-transpos_C"/>
    <property type="match status" value="1"/>
</dbReference>
<dbReference type="PROSITE" id="PS50994">
    <property type="entry name" value="INTEGRASE"/>
    <property type="match status" value="1"/>
</dbReference>
<dbReference type="PANTHER" id="PTHR35004">
    <property type="entry name" value="TRANSPOSASE RV3428C-RELATED"/>
    <property type="match status" value="1"/>
</dbReference>
<keyword evidence="1" id="KW-0175">Coiled coil</keyword>
<dbReference type="RefSeq" id="WP_218468255.1">
    <property type="nucleotide sequence ID" value="NZ_JADRCR010000003.1"/>
</dbReference>